<dbReference type="PANTHER" id="PTHR30093">
    <property type="entry name" value="GENERAL SECRETION PATHWAY PROTEIN G"/>
    <property type="match status" value="1"/>
</dbReference>
<dbReference type="InterPro" id="IPR012902">
    <property type="entry name" value="N_methyl_site"/>
</dbReference>
<dbReference type="InterPro" id="IPR027558">
    <property type="entry name" value="Pre_pil_HX9DG_C"/>
</dbReference>
<gene>
    <name evidence="3" type="ORF">Pan161_57670</name>
</gene>
<dbReference type="Pfam" id="PF07963">
    <property type="entry name" value="N_methyl"/>
    <property type="match status" value="1"/>
</dbReference>
<dbReference type="SUPFAM" id="SSF54523">
    <property type="entry name" value="Pili subunits"/>
    <property type="match status" value="1"/>
</dbReference>
<reference evidence="3 4" key="1">
    <citation type="submission" date="2019-02" db="EMBL/GenBank/DDBJ databases">
        <title>Deep-cultivation of Planctomycetes and their phenomic and genomic characterization uncovers novel biology.</title>
        <authorList>
            <person name="Wiegand S."/>
            <person name="Jogler M."/>
            <person name="Boedeker C."/>
            <person name="Pinto D."/>
            <person name="Vollmers J."/>
            <person name="Rivas-Marin E."/>
            <person name="Kohn T."/>
            <person name="Peeters S.H."/>
            <person name="Heuer A."/>
            <person name="Rast P."/>
            <person name="Oberbeckmann S."/>
            <person name="Bunk B."/>
            <person name="Jeske O."/>
            <person name="Meyerdierks A."/>
            <person name="Storesund J.E."/>
            <person name="Kallscheuer N."/>
            <person name="Luecker S."/>
            <person name="Lage O.M."/>
            <person name="Pohl T."/>
            <person name="Merkel B.J."/>
            <person name="Hornburger P."/>
            <person name="Mueller R.-W."/>
            <person name="Bruemmer F."/>
            <person name="Labrenz M."/>
            <person name="Spormann A.M."/>
            <person name="Op den Camp H."/>
            <person name="Overmann J."/>
            <person name="Amann R."/>
            <person name="Jetten M.S.M."/>
            <person name="Mascher T."/>
            <person name="Medema M.H."/>
            <person name="Devos D.P."/>
            <person name="Kaster A.-K."/>
            <person name="Ovreas L."/>
            <person name="Rohde M."/>
            <person name="Galperin M.Y."/>
            <person name="Jogler C."/>
        </authorList>
    </citation>
    <scope>NUCLEOTIDE SEQUENCE [LARGE SCALE GENOMIC DNA]</scope>
    <source>
        <strain evidence="3 4">Pan161</strain>
    </source>
</reference>
<evidence type="ECO:0000313" key="3">
    <source>
        <dbReference type="EMBL" id="QDT94075.1"/>
    </source>
</evidence>
<dbReference type="Gene3D" id="3.30.700.10">
    <property type="entry name" value="Glycoprotein, Type 4 Pilin"/>
    <property type="match status" value="1"/>
</dbReference>
<dbReference type="EMBL" id="CP036343">
    <property type="protein sequence ID" value="QDT94075.1"/>
    <property type="molecule type" value="Genomic_DNA"/>
</dbReference>
<evidence type="ECO:0000259" key="2">
    <source>
        <dbReference type="Pfam" id="PF07596"/>
    </source>
</evidence>
<dbReference type="InterPro" id="IPR011453">
    <property type="entry name" value="DUF1559"/>
</dbReference>
<evidence type="ECO:0000256" key="1">
    <source>
        <dbReference type="SAM" id="Phobius"/>
    </source>
</evidence>
<dbReference type="AlphaFoldDB" id="A0A517VM77"/>
<feature type="domain" description="DUF1559" evidence="2">
    <location>
        <begin position="34"/>
        <end position="319"/>
    </location>
</feature>
<organism evidence="3 4">
    <name type="scientific">Gimesia algae</name>
    <dbReference type="NCBI Taxonomy" id="2527971"/>
    <lineage>
        <taxon>Bacteria</taxon>
        <taxon>Pseudomonadati</taxon>
        <taxon>Planctomycetota</taxon>
        <taxon>Planctomycetia</taxon>
        <taxon>Planctomycetales</taxon>
        <taxon>Planctomycetaceae</taxon>
        <taxon>Gimesia</taxon>
    </lineage>
</organism>
<keyword evidence="4" id="KW-1185">Reference proteome</keyword>
<feature type="transmembrane region" description="Helical" evidence="1">
    <location>
        <begin position="12"/>
        <end position="33"/>
    </location>
</feature>
<dbReference type="InterPro" id="IPR045584">
    <property type="entry name" value="Pilin-like"/>
</dbReference>
<accession>A0A517VM77</accession>
<dbReference type="Pfam" id="PF07596">
    <property type="entry name" value="SBP_bac_10"/>
    <property type="match status" value="1"/>
</dbReference>
<dbReference type="OrthoDB" id="255848at2"/>
<keyword evidence="1" id="KW-0812">Transmembrane</keyword>
<evidence type="ECO:0000313" key="4">
    <source>
        <dbReference type="Proteomes" id="UP000316855"/>
    </source>
</evidence>
<dbReference type="RefSeq" id="WP_145232947.1">
    <property type="nucleotide sequence ID" value="NZ_CP036343.1"/>
</dbReference>
<dbReference type="Proteomes" id="UP000316855">
    <property type="component" value="Chromosome"/>
</dbReference>
<protein>
    <recommendedName>
        <fullName evidence="2">DUF1559 domain-containing protein</fullName>
    </recommendedName>
</protein>
<dbReference type="NCBIfam" id="TIGR04294">
    <property type="entry name" value="pre_pil_HX9DG"/>
    <property type="match status" value="1"/>
</dbReference>
<dbReference type="PROSITE" id="PS00409">
    <property type="entry name" value="PROKAR_NTER_METHYL"/>
    <property type="match status" value="1"/>
</dbReference>
<proteinExistence type="predicted"/>
<dbReference type="KEGG" id="gax:Pan161_57670"/>
<keyword evidence="1" id="KW-0472">Membrane</keyword>
<sequence length="338" mass="37262">MTPQKKRTGFTLVELLVIIAMITVLIALLLPAVQQARESARQSTCKDQLKQIIMALHNYHDTHGMFPAGYYTRANPGITVSGLENRATGFVMLLPFMNQSALYNLYNFDIGTGGGPDQTGGRQKIDQASFLNQTRLTVYQCPSASRGLLNLKLNPRDGHLDSSDSGSSYTSSYAFSSGNKFGNADGQFWAVYSGPPRADDMGVMTPNSGNRFHDIEDGITNTFIIGEAELNDSNTDYSGTVSLIDNQDVVARRHAFWTEGMHHSLRSTYMPPFKSIEDCVISFAPGEWRDCNYSFGSPHQGGLHMGMADGSIRFVSEYIYLATWRSMGTLSELTPDTL</sequence>
<dbReference type="PANTHER" id="PTHR30093:SF2">
    <property type="entry name" value="TYPE II SECRETION SYSTEM PROTEIN H"/>
    <property type="match status" value="1"/>
</dbReference>
<keyword evidence="1" id="KW-1133">Transmembrane helix</keyword>
<name>A0A517VM77_9PLAN</name>